<dbReference type="SMART" id="SM00220">
    <property type="entry name" value="S_TKc"/>
    <property type="match status" value="1"/>
</dbReference>
<dbReference type="PROSITE" id="PS50011">
    <property type="entry name" value="PROTEIN_KINASE_DOM"/>
    <property type="match status" value="1"/>
</dbReference>
<dbReference type="FunFam" id="1.10.510.10:FF:001023">
    <property type="entry name" value="Os07g0541700 protein"/>
    <property type="match status" value="1"/>
</dbReference>
<gene>
    <name evidence="10" type="primary">SD11_1</name>
    <name evidence="10" type="ORF">CFP56_017907</name>
</gene>
<dbReference type="GO" id="GO:0005886">
    <property type="term" value="C:plasma membrane"/>
    <property type="evidence" value="ECO:0007669"/>
    <property type="project" value="TreeGrafter"/>
</dbReference>
<sequence length="268" mass="30399">GTLLRGKEIAVKRLSKNSGQGLNEFRNEVIIISKLQYRNLVKLLGCCIEKNEKLLIFEYMHNKSLDSFIFDQTKSKLLDWRMRHNIIGGIVRGLLYLHEDSKLRIIDRDLKASNILLENNMNPNFFDSGLAKTFGGDQIEVNTNRIVGTYFGVLVLNIVSGKKNKEFCNSSQCLNLLGYAWRLWIEDKPLELIDEFLISHDSSTLSEVPEHRPNISSVVLMLSSGNSLPNPGQPGFYTEKAPLAEDYSSRKLEASSTNEITFTLLEAR</sequence>
<keyword evidence="4" id="KW-0547">Nucleotide-binding</keyword>
<evidence type="ECO:0000256" key="6">
    <source>
        <dbReference type="ARBA" id="ARBA00022840"/>
    </source>
</evidence>
<organism evidence="10 11">
    <name type="scientific">Quercus suber</name>
    <name type="common">Cork oak</name>
    <dbReference type="NCBI Taxonomy" id="58331"/>
    <lineage>
        <taxon>Eukaryota</taxon>
        <taxon>Viridiplantae</taxon>
        <taxon>Streptophyta</taxon>
        <taxon>Embryophyta</taxon>
        <taxon>Tracheophyta</taxon>
        <taxon>Spermatophyta</taxon>
        <taxon>Magnoliopsida</taxon>
        <taxon>eudicotyledons</taxon>
        <taxon>Gunneridae</taxon>
        <taxon>Pentapetalae</taxon>
        <taxon>rosids</taxon>
        <taxon>fabids</taxon>
        <taxon>Fagales</taxon>
        <taxon>Fagaceae</taxon>
        <taxon>Quercus</taxon>
    </lineage>
</organism>
<dbReference type="Proteomes" id="UP000237347">
    <property type="component" value="Unassembled WGS sequence"/>
</dbReference>
<dbReference type="EMBL" id="PKMF04000281">
    <property type="protein sequence ID" value="KAK7839570.1"/>
    <property type="molecule type" value="Genomic_DNA"/>
</dbReference>
<dbReference type="InterPro" id="IPR011009">
    <property type="entry name" value="Kinase-like_dom_sf"/>
</dbReference>
<dbReference type="SUPFAM" id="SSF56112">
    <property type="entry name" value="Protein kinase-like (PK-like)"/>
    <property type="match status" value="1"/>
</dbReference>
<name>A0AAW0KJ94_QUESU</name>
<comment type="catalytic activity">
    <reaction evidence="7">
        <text>L-threonyl-[protein] + ATP = O-phospho-L-threonyl-[protein] + ADP + H(+)</text>
        <dbReference type="Rhea" id="RHEA:46608"/>
        <dbReference type="Rhea" id="RHEA-COMP:11060"/>
        <dbReference type="Rhea" id="RHEA-COMP:11605"/>
        <dbReference type="ChEBI" id="CHEBI:15378"/>
        <dbReference type="ChEBI" id="CHEBI:30013"/>
        <dbReference type="ChEBI" id="CHEBI:30616"/>
        <dbReference type="ChEBI" id="CHEBI:61977"/>
        <dbReference type="ChEBI" id="CHEBI:456216"/>
        <dbReference type="EC" id="2.7.11.1"/>
    </reaction>
</comment>
<dbReference type="PANTHER" id="PTHR27002:SF825">
    <property type="entry name" value="RECEPTOR-LIKE SERINE_THREONINE-PROTEIN KINASE"/>
    <property type="match status" value="1"/>
</dbReference>
<dbReference type="AlphaFoldDB" id="A0AAW0KJ94"/>
<evidence type="ECO:0000313" key="11">
    <source>
        <dbReference type="Proteomes" id="UP000237347"/>
    </source>
</evidence>
<dbReference type="PANTHER" id="PTHR27002">
    <property type="entry name" value="RECEPTOR-LIKE SERINE/THREONINE-PROTEIN KINASE SD1-8"/>
    <property type="match status" value="1"/>
</dbReference>
<feature type="domain" description="Protein kinase" evidence="9">
    <location>
        <begin position="1"/>
        <end position="268"/>
    </location>
</feature>
<evidence type="ECO:0000313" key="10">
    <source>
        <dbReference type="EMBL" id="KAK7839570.1"/>
    </source>
</evidence>
<dbReference type="Gene3D" id="3.30.200.20">
    <property type="entry name" value="Phosphorylase Kinase, domain 1"/>
    <property type="match status" value="1"/>
</dbReference>
<dbReference type="GO" id="GO:0005524">
    <property type="term" value="F:ATP binding"/>
    <property type="evidence" value="ECO:0007669"/>
    <property type="project" value="UniProtKB-KW"/>
</dbReference>
<keyword evidence="5" id="KW-0418">Kinase</keyword>
<dbReference type="GO" id="GO:0004674">
    <property type="term" value="F:protein serine/threonine kinase activity"/>
    <property type="evidence" value="ECO:0007669"/>
    <property type="project" value="UniProtKB-KW"/>
</dbReference>
<reference evidence="10 11" key="1">
    <citation type="journal article" date="2018" name="Sci. Data">
        <title>The draft genome sequence of cork oak.</title>
        <authorList>
            <person name="Ramos A.M."/>
            <person name="Usie A."/>
            <person name="Barbosa P."/>
            <person name="Barros P.M."/>
            <person name="Capote T."/>
            <person name="Chaves I."/>
            <person name="Simoes F."/>
            <person name="Abreu I."/>
            <person name="Carrasquinho I."/>
            <person name="Faro C."/>
            <person name="Guimaraes J.B."/>
            <person name="Mendonca D."/>
            <person name="Nobrega F."/>
            <person name="Rodrigues L."/>
            <person name="Saibo N.J.M."/>
            <person name="Varela M.C."/>
            <person name="Egas C."/>
            <person name="Matos J."/>
            <person name="Miguel C.M."/>
            <person name="Oliveira M.M."/>
            <person name="Ricardo C.P."/>
            <person name="Goncalves S."/>
        </authorList>
    </citation>
    <scope>NUCLEOTIDE SEQUENCE [LARGE SCALE GENOMIC DNA]</scope>
    <source>
        <strain evidence="11">cv. HL8</strain>
    </source>
</reference>
<dbReference type="InterPro" id="IPR000719">
    <property type="entry name" value="Prot_kinase_dom"/>
</dbReference>
<comment type="caution">
    <text evidence="10">The sequence shown here is derived from an EMBL/GenBank/DDBJ whole genome shotgun (WGS) entry which is preliminary data.</text>
</comment>
<evidence type="ECO:0000256" key="4">
    <source>
        <dbReference type="ARBA" id="ARBA00022741"/>
    </source>
</evidence>
<dbReference type="Pfam" id="PF00069">
    <property type="entry name" value="Pkinase"/>
    <property type="match status" value="1"/>
</dbReference>
<evidence type="ECO:0000259" key="9">
    <source>
        <dbReference type="PROSITE" id="PS50011"/>
    </source>
</evidence>
<dbReference type="InterPro" id="IPR021820">
    <property type="entry name" value="S-locus_recpt_kinase_C"/>
</dbReference>
<keyword evidence="6" id="KW-0067">ATP-binding</keyword>
<dbReference type="Gene3D" id="1.10.510.10">
    <property type="entry name" value="Transferase(Phosphotransferase) domain 1"/>
    <property type="match status" value="1"/>
</dbReference>
<evidence type="ECO:0000256" key="8">
    <source>
        <dbReference type="ARBA" id="ARBA00048679"/>
    </source>
</evidence>
<evidence type="ECO:0000256" key="2">
    <source>
        <dbReference type="ARBA" id="ARBA00022527"/>
    </source>
</evidence>
<feature type="non-terminal residue" evidence="10">
    <location>
        <position position="1"/>
    </location>
</feature>
<dbReference type="Pfam" id="PF11883">
    <property type="entry name" value="DUF3403"/>
    <property type="match status" value="1"/>
</dbReference>
<evidence type="ECO:0000256" key="3">
    <source>
        <dbReference type="ARBA" id="ARBA00022679"/>
    </source>
</evidence>
<accession>A0AAW0KJ94</accession>
<dbReference type="EC" id="2.7.11.1" evidence="1"/>
<evidence type="ECO:0000256" key="5">
    <source>
        <dbReference type="ARBA" id="ARBA00022777"/>
    </source>
</evidence>
<dbReference type="FunFam" id="3.30.200.20:FF:000924">
    <property type="entry name" value="Uncharacterized protein"/>
    <property type="match status" value="1"/>
</dbReference>
<proteinExistence type="predicted"/>
<keyword evidence="3" id="KW-0808">Transferase</keyword>
<evidence type="ECO:0000256" key="7">
    <source>
        <dbReference type="ARBA" id="ARBA00047899"/>
    </source>
</evidence>
<keyword evidence="11" id="KW-1185">Reference proteome</keyword>
<comment type="catalytic activity">
    <reaction evidence="8">
        <text>L-seryl-[protein] + ATP = O-phospho-L-seryl-[protein] + ADP + H(+)</text>
        <dbReference type="Rhea" id="RHEA:17989"/>
        <dbReference type="Rhea" id="RHEA-COMP:9863"/>
        <dbReference type="Rhea" id="RHEA-COMP:11604"/>
        <dbReference type="ChEBI" id="CHEBI:15378"/>
        <dbReference type="ChEBI" id="CHEBI:29999"/>
        <dbReference type="ChEBI" id="CHEBI:30616"/>
        <dbReference type="ChEBI" id="CHEBI:83421"/>
        <dbReference type="ChEBI" id="CHEBI:456216"/>
        <dbReference type="EC" id="2.7.11.1"/>
    </reaction>
</comment>
<evidence type="ECO:0000256" key="1">
    <source>
        <dbReference type="ARBA" id="ARBA00012513"/>
    </source>
</evidence>
<keyword evidence="2" id="KW-0723">Serine/threonine-protein kinase</keyword>
<protein>
    <recommendedName>
        <fullName evidence="1">non-specific serine/threonine protein kinase</fullName>
        <ecNumber evidence="1">2.7.11.1</ecNumber>
    </recommendedName>
</protein>